<dbReference type="SUPFAM" id="SSF56496">
    <property type="entry name" value="Fibrinogen C-terminal domain-like"/>
    <property type="match status" value="1"/>
</dbReference>
<evidence type="ECO:0000256" key="1">
    <source>
        <dbReference type="SAM" id="SignalP"/>
    </source>
</evidence>
<protein>
    <submittedName>
        <fullName evidence="3">Angiopoietin-related protein 7</fullName>
    </submittedName>
</protein>
<keyword evidence="4" id="KW-1185">Reference proteome</keyword>
<evidence type="ECO:0000313" key="4">
    <source>
        <dbReference type="Proteomes" id="UP000225706"/>
    </source>
</evidence>
<dbReference type="Pfam" id="PF00147">
    <property type="entry name" value="Fibrinogen_C"/>
    <property type="match status" value="1"/>
</dbReference>
<dbReference type="STRING" id="50429.A0A2B4RDT2"/>
<keyword evidence="1" id="KW-0732">Signal</keyword>
<dbReference type="PROSITE" id="PS51406">
    <property type="entry name" value="FIBRINOGEN_C_2"/>
    <property type="match status" value="1"/>
</dbReference>
<evidence type="ECO:0000259" key="2">
    <source>
        <dbReference type="PROSITE" id="PS51406"/>
    </source>
</evidence>
<dbReference type="InterPro" id="IPR050373">
    <property type="entry name" value="Fibrinogen_C-term_domain"/>
</dbReference>
<evidence type="ECO:0000313" key="3">
    <source>
        <dbReference type="EMBL" id="PFX14445.1"/>
    </source>
</evidence>
<dbReference type="InterPro" id="IPR002181">
    <property type="entry name" value="Fibrinogen_a/b/g_C_dom"/>
</dbReference>
<dbReference type="PANTHER" id="PTHR19143">
    <property type="entry name" value="FIBRINOGEN/TENASCIN/ANGIOPOEITIN"/>
    <property type="match status" value="1"/>
</dbReference>
<feature type="chain" id="PRO_5012315502" evidence="1">
    <location>
        <begin position="28"/>
        <end position="432"/>
    </location>
</feature>
<feature type="signal peptide" evidence="1">
    <location>
        <begin position="1"/>
        <end position="27"/>
    </location>
</feature>
<dbReference type="InterPro" id="IPR014716">
    <property type="entry name" value="Fibrinogen_a/b/g_C_1"/>
</dbReference>
<dbReference type="InterPro" id="IPR036056">
    <property type="entry name" value="Fibrinogen-like_C"/>
</dbReference>
<sequence length="432" mass="48928">MSVSQNSSLLLSVALLFMIQLLLSTRAAPISCKNNSRKSEKFKNCAELYKCGQTISGVYTIDPADGKGAFNVYCDQTTDGGGWTVIQKRVDDIVDFNRTWKEYKNGFGDFLIGDFWLGLEKIQRLTQNKTENKLRVDLGVTANKTGHAEYEWFGIETADYKLRIGSISASATVNDSLSHHNGKLFGTWDRPSANSVCAPRLPRLCEGWSYLQVDKVCTVRSNLNKFYPPHWGEIDPKAKTALSTTQMKIRQKDFIVVLKPNNFLQHQISIRDSQVPNFLEELASYLEGNLSSFDAELWWLRQLDSSTNRPYLGNLEVIGHQSKIGLFGGQDFQQDEKKSTNPNVQLILLELVPLRSKGTKKDFSIWSKQPDLPAGETLATLKTFSDENRHEVMKNPGKHKAYKDFMDEAFPLHHFEIITALKLGKDVLMEYP</sequence>
<feature type="domain" description="Fibrinogen C-terminal" evidence="2">
    <location>
        <begin position="36"/>
        <end position="253"/>
    </location>
</feature>
<dbReference type="EMBL" id="LSMT01000779">
    <property type="protein sequence ID" value="PFX14445.1"/>
    <property type="molecule type" value="Genomic_DNA"/>
</dbReference>
<dbReference type="Gene3D" id="3.90.215.10">
    <property type="entry name" value="Gamma Fibrinogen, chain A, domain 1"/>
    <property type="match status" value="1"/>
</dbReference>
<dbReference type="SMART" id="SM00186">
    <property type="entry name" value="FBG"/>
    <property type="match status" value="1"/>
</dbReference>
<dbReference type="GO" id="GO:0005615">
    <property type="term" value="C:extracellular space"/>
    <property type="evidence" value="ECO:0007669"/>
    <property type="project" value="TreeGrafter"/>
</dbReference>
<dbReference type="NCBIfam" id="NF040941">
    <property type="entry name" value="GGGWT_bact"/>
    <property type="match status" value="1"/>
</dbReference>
<proteinExistence type="predicted"/>
<comment type="caution">
    <text evidence="3">The sequence shown here is derived from an EMBL/GenBank/DDBJ whole genome shotgun (WGS) entry which is preliminary data.</text>
</comment>
<reference evidence="4" key="1">
    <citation type="journal article" date="2017" name="bioRxiv">
        <title>Comparative analysis of the genomes of Stylophora pistillata and Acropora digitifera provides evidence for extensive differences between species of corals.</title>
        <authorList>
            <person name="Voolstra C.R."/>
            <person name="Li Y."/>
            <person name="Liew Y.J."/>
            <person name="Baumgarten S."/>
            <person name="Zoccola D."/>
            <person name="Flot J.-F."/>
            <person name="Tambutte S."/>
            <person name="Allemand D."/>
            <person name="Aranda M."/>
        </authorList>
    </citation>
    <scope>NUCLEOTIDE SEQUENCE [LARGE SCALE GENOMIC DNA]</scope>
</reference>
<accession>A0A2B4RDT2</accession>
<dbReference type="AlphaFoldDB" id="A0A2B4RDT2"/>
<organism evidence="3 4">
    <name type="scientific">Stylophora pistillata</name>
    <name type="common">Smooth cauliflower coral</name>
    <dbReference type="NCBI Taxonomy" id="50429"/>
    <lineage>
        <taxon>Eukaryota</taxon>
        <taxon>Metazoa</taxon>
        <taxon>Cnidaria</taxon>
        <taxon>Anthozoa</taxon>
        <taxon>Hexacorallia</taxon>
        <taxon>Scleractinia</taxon>
        <taxon>Astrocoeniina</taxon>
        <taxon>Pocilloporidae</taxon>
        <taxon>Stylophora</taxon>
    </lineage>
</organism>
<name>A0A2B4RDT2_STYPI</name>
<dbReference type="Proteomes" id="UP000225706">
    <property type="component" value="Unassembled WGS sequence"/>
</dbReference>
<gene>
    <name evidence="3" type="primary">ANGPTL7</name>
    <name evidence="3" type="ORF">AWC38_SpisGene21395</name>
</gene>